<sequence length="231" mass="27477">MSETYTYWYDPVTNELYEVDGFRAPTIDCVKITADDYAYYKYREDDVQPDEKGYPSIVFNPFGGEDFAHWDREKQEFVQDKEELELYTAYRRNELRFVGYQAAMNLVSEQAEANRLTFIEQLFTRTLLRECELYAKGNLPTNSELEKYCLLNEVSIEDKVEEILKEQARVNELAQAAYYFRTYIDKRVLEIDVTDNEAYSLLMQELSNFKLDFILEVYRIGLEEKTQQRAK</sequence>
<gene>
    <name evidence="1" type="ORF">CKF58_02090</name>
</gene>
<reference evidence="1 2" key="1">
    <citation type="submission" date="2017-08" db="EMBL/GenBank/DDBJ databases">
        <title>Reclassification of Bisgaard taxon 37 and 44.</title>
        <authorList>
            <person name="Christensen H."/>
        </authorList>
    </citation>
    <scope>NUCLEOTIDE SEQUENCE [LARGE SCALE GENOMIC DNA]</scope>
    <source>
        <strain evidence="1 2">111</strain>
    </source>
</reference>
<name>A0A3A1YMF2_9GAMM</name>
<dbReference type="RefSeq" id="WP_119530362.1">
    <property type="nucleotide sequence ID" value="NZ_JBHSSP010000009.1"/>
</dbReference>
<dbReference type="OrthoDB" id="9853763at2"/>
<evidence type="ECO:0000313" key="2">
    <source>
        <dbReference type="Proteomes" id="UP000265916"/>
    </source>
</evidence>
<comment type="caution">
    <text evidence="1">The sequence shown here is derived from an EMBL/GenBank/DDBJ whole genome shotgun (WGS) entry which is preliminary data.</text>
</comment>
<proteinExistence type="predicted"/>
<dbReference type="EMBL" id="NRJG01000031">
    <property type="protein sequence ID" value="RIY39473.1"/>
    <property type="molecule type" value="Genomic_DNA"/>
</dbReference>
<organism evidence="1 2">
    <name type="scientific">Psittacicella hinzii</name>
    <dbReference type="NCBI Taxonomy" id="2028575"/>
    <lineage>
        <taxon>Bacteria</taxon>
        <taxon>Pseudomonadati</taxon>
        <taxon>Pseudomonadota</taxon>
        <taxon>Gammaproteobacteria</taxon>
        <taxon>Pasteurellales</taxon>
        <taxon>Psittacicellaceae</taxon>
        <taxon>Psittacicella</taxon>
    </lineage>
</organism>
<evidence type="ECO:0000313" key="1">
    <source>
        <dbReference type="EMBL" id="RIY39473.1"/>
    </source>
</evidence>
<accession>A0A3A1YMF2</accession>
<protein>
    <submittedName>
        <fullName evidence="1">Uncharacterized protein</fullName>
    </submittedName>
</protein>
<keyword evidence="2" id="KW-1185">Reference proteome</keyword>
<dbReference type="Proteomes" id="UP000265916">
    <property type="component" value="Unassembled WGS sequence"/>
</dbReference>
<dbReference type="AlphaFoldDB" id="A0A3A1YMF2"/>